<evidence type="ECO:0008006" key="5">
    <source>
        <dbReference type="Google" id="ProtNLM"/>
    </source>
</evidence>
<proteinExistence type="predicted"/>
<accession>A0A2S8EYS6</accession>
<dbReference type="EMBL" id="PUIA01000094">
    <property type="protein sequence ID" value="PQO25047.1"/>
    <property type="molecule type" value="Genomic_DNA"/>
</dbReference>
<sequence>MGAIRTLIVCSLVWVGLCSSVRADETRTWVDTNGNQVPGELVEVTDDEMVVLRVGEEEVSIPLLVFSVQDRTYLHEQLPDKVKKPTEQEVQAAKKSTQSKPNNKKSKQQLTGADLYQPPRKNQNYYLEYYCSVCYGELSSKSGVGTVCPHCGSLIMGEEDEHGNLVRGSRPPWFANIPVRLIGFLVFMVVSTAWKFRRFIPVG</sequence>
<reference evidence="3 4" key="1">
    <citation type="submission" date="2018-02" db="EMBL/GenBank/DDBJ databases">
        <title>Comparative genomes isolates from brazilian mangrove.</title>
        <authorList>
            <person name="Araujo J.E."/>
            <person name="Taketani R.G."/>
            <person name="Silva M.C.P."/>
            <person name="Loureco M.V."/>
            <person name="Andreote F.D."/>
        </authorList>
    </citation>
    <scope>NUCLEOTIDE SEQUENCE [LARGE SCALE GENOMIC DNA]</scope>
    <source>
        <strain evidence="3 4">HEX-2 MGV</strain>
    </source>
</reference>
<dbReference type="OrthoDB" id="290711at2"/>
<feature type="signal peptide" evidence="2">
    <location>
        <begin position="1"/>
        <end position="23"/>
    </location>
</feature>
<dbReference type="AlphaFoldDB" id="A0A2S8EYS6"/>
<organism evidence="3 4">
    <name type="scientific">Blastopirellula marina</name>
    <dbReference type="NCBI Taxonomy" id="124"/>
    <lineage>
        <taxon>Bacteria</taxon>
        <taxon>Pseudomonadati</taxon>
        <taxon>Planctomycetota</taxon>
        <taxon>Planctomycetia</taxon>
        <taxon>Pirellulales</taxon>
        <taxon>Pirellulaceae</taxon>
        <taxon>Blastopirellula</taxon>
    </lineage>
</organism>
<dbReference type="Proteomes" id="UP000240009">
    <property type="component" value="Unassembled WGS sequence"/>
</dbReference>
<dbReference type="RefSeq" id="WP_105359647.1">
    <property type="nucleotide sequence ID" value="NZ_PUIA01000094.1"/>
</dbReference>
<keyword evidence="2" id="KW-0732">Signal</keyword>
<evidence type="ECO:0000256" key="2">
    <source>
        <dbReference type="SAM" id="SignalP"/>
    </source>
</evidence>
<evidence type="ECO:0000256" key="1">
    <source>
        <dbReference type="SAM" id="MobiDB-lite"/>
    </source>
</evidence>
<name>A0A2S8EYS6_9BACT</name>
<comment type="caution">
    <text evidence="3">The sequence shown here is derived from an EMBL/GenBank/DDBJ whole genome shotgun (WGS) entry which is preliminary data.</text>
</comment>
<evidence type="ECO:0000313" key="4">
    <source>
        <dbReference type="Proteomes" id="UP000240009"/>
    </source>
</evidence>
<feature type="region of interest" description="Disordered" evidence="1">
    <location>
        <begin position="77"/>
        <end position="116"/>
    </location>
</feature>
<gene>
    <name evidence="3" type="ORF">C5Y96_26445</name>
</gene>
<feature type="chain" id="PRO_5015460510" description="SLA1 homology domain-containing protein" evidence="2">
    <location>
        <begin position="24"/>
        <end position="203"/>
    </location>
</feature>
<feature type="compositionally biased region" description="Basic and acidic residues" evidence="1">
    <location>
        <begin position="77"/>
        <end position="87"/>
    </location>
</feature>
<dbReference type="Gene3D" id="2.30.30.700">
    <property type="entry name" value="SLA1 homology domain 1"/>
    <property type="match status" value="1"/>
</dbReference>
<evidence type="ECO:0000313" key="3">
    <source>
        <dbReference type="EMBL" id="PQO25047.1"/>
    </source>
</evidence>
<protein>
    <recommendedName>
        <fullName evidence="5">SLA1 homology domain-containing protein</fullName>
    </recommendedName>
</protein>